<reference evidence="2" key="1">
    <citation type="submission" date="2017-07" db="EMBL/GenBank/DDBJ databases">
        <authorList>
            <person name="Mikheyev A."/>
            <person name="Grau M."/>
        </authorList>
    </citation>
    <scope>NUCLEOTIDE SEQUENCE</scope>
    <source>
        <tissue evidence="2">Venom_gland</tissue>
    </source>
</reference>
<evidence type="ECO:0000313" key="2">
    <source>
        <dbReference type="EMBL" id="LAB55096.1"/>
    </source>
</evidence>
<proteinExistence type="predicted"/>
<dbReference type="AlphaFoldDB" id="A0A2D4PD99"/>
<keyword evidence="1" id="KW-0732">Signal</keyword>
<dbReference type="EMBL" id="IACN01064986">
    <property type="protein sequence ID" value="LAB55096.1"/>
    <property type="molecule type" value="Transcribed_RNA"/>
</dbReference>
<organism evidence="2">
    <name type="scientific">Micrurus surinamensis</name>
    <name type="common">Surinam coral snake</name>
    <dbReference type="NCBI Taxonomy" id="129470"/>
    <lineage>
        <taxon>Eukaryota</taxon>
        <taxon>Metazoa</taxon>
        <taxon>Chordata</taxon>
        <taxon>Craniata</taxon>
        <taxon>Vertebrata</taxon>
        <taxon>Euteleostomi</taxon>
        <taxon>Lepidosauria</taxon>
        <taxon>Squamata</taxon>
        <taxon>Bifurcata</taxon>
        <taxon>Unidentata</taxon>
        <taxon>Episquamata</taxon>
        <taxon>Toxicofera</taxon>
        <taxon>Serpentes</taxon>
        <taxon>Colubroidea</taxon>
        <taxon>Elapidae</taxon>
        <taxon>Elapinae</taxon>
        <taxon>Micrurus</taxon>
    </lineage>
</organism>
<feature type="chain" id="PRO_5013723421" evidence="1">
    <location>
        <begin position="19"/>
        <end position="138"/>
    </location>
</feature>
<evidence type="ECO:0000256" key="1">
    <source>
        <dbReference type="SAM" id="SignalP"/>
    </source>
</evidence>
<sequence>MLNKLVLNSLLFNAKVLGLMPYGAHLCINKGPSGLKAIQAKFLKNHRGPIKTSSLAEASLAGNYLILLGKVLFQPKTNDLECCSLSFSALPALGLDKILAELKQRIWDSDMQNHRTNVFIYPFKSQSFFLRGLPITFL</sequence>
<protein>
    <submittedName>
        <fullName evidence="2">Uncharacterized protein</fullName>
    </submittedName>
</protein>
<name>A0A2D4PD99_MICSU</name>
<reference evidence="2" key="2">
    <citation type="submission" date="2017-11" db="EMBL/GenBank/DDBJ databases">
        <title>Coralsnake Venomics: Analyses of Venom Gland Transcriptomes and Proteomes of Six Brazilian Taxa.</title>
        <authorList>
            <person name="Aird S.D."/>
            <person name="Jorge da Silva N."/>
            <person name="Qiu L."/>
            <person name="Villar-Briones A."/>
            <person name="Aparecida-Saddi V."/>
            <person name="Campos-Telles M.P."/>
            <person name="Grau M."/>
            <person name="Mikheyev A.S."/>
        </authorList>
    </citation>
    <scope>NUCLEOTIDE SEQUENCE</scope>
    <source>
        <tissue evidence="2">Venom_gland</tissue>
    </source>
</reference>
<feature type="signal peptide" evidence="1">
    <location>
        <begin position="1"/>
        <end position="18"/>
    </location>
</feature>
<accession>A0A2D4PD99</accession>